<sequence length="234" mass="27493">MGRKKDHDAKLEKKFDDGGKQKLSIDFDYRDRRTAKPVGDNSGDFTRLIANEIQRSVPFHYETWDDVDDKYKTTLWPRIHTFFNMKPHLLGQNVKLFEEGMQAQFRSAYRNRNNKFKKEHFVDMGGYDHPEEIRNFPPGNMSLSDWHEFCNHVTSNKHMKRSQANKANRGKQLYTSNHGSKSYAQSRHEEWANGKGAYPDLIKQFKNKHVYKKGDKAGQWKSEAAEAKYLSHSF</sequence>
<keyword evidence="3" id="KW-1185">Reference proteome</keyword>
<feature type="region of interest" description="Disordered" evidence="1">
    <location>
        <begin position="159"/>
        <end position="184"/>
    </location>
</feature>
<dbReference type="AlphaFoldDB" id="A0A2U1KWM3"/>
<dbReference type="PANTHER" id="PTHR33144">
    <property type="entry name" value="OS10G0409366 PROTEIN-RELATED"/>
    <property type="match status" value="1"/>
</dbReference>
<dbReference type="PANTHER" id="PTHR33144:SF35">
    <property type="entry name" value="TRANSPOSASE, PTTA_EN_SPM, PLANT-RELATED"/>
    <property type="match status" value="1"/>
</dbReference>
<organism evidence="2 3">
    <name type="scientific">Artemisia annua</name>
    <name type="common">Sweet wormwood</name>
    <dbReference type="NCBI Taxonomy" id="35608"/>
    <lineage>
        <taxon>Eukaryota</taxon>
        <taxon>Viridiplantae</taxon>
        <taxon>Streptophyta</taxon>
        <taxon>Embryophyta</taxon>
        <taxon>Tracheophyta</taxon>
        <taxon>Spermatophyta</taxon>
        <taxon>Magnoliopsida</taxon>
        <taxon>eudicotyledons</taxon>
        <taxon>Gunneridae</taxon>
        <taxon>Pentapetalae</taxon>
        <taxon>asterids</taxon>
        <taxon>campanulids</taxon>
        <taxon>Asterales</taxon>
        <taxon>Asteraceae</taxon>
        <taxon>Asteroideae</taxon>
        <taxon>Anthemideae</taxon>
        <taxon>Artemisiinae</taxon>
        <taxon>Artemisia</taxon>
    </lineage>
</organism>
<name>A0A2U1KWM3_ARTAN</name>
<gene>
    <name evidence="2" type="ORF">CTI12_AA542690</name>
</gene>
<dbReference type="InterPro" id="IPR004252">
    <property type="entry name" value="Probable_transposase_24"/>
</dbReference>
<proteinExistence type="predicted"/>
<reference evidence="2 3" key="1">
    <citation type="journal article" date="2018" name="Mol. Plant">
        <title>The genome of Artemisia annua provides insight into the evolution of Asteraceae family and artemisinin biosynthesis.</title>
        <authorList>
            <person name="Shen Q."/>
            <person name="Zhang L."/>
            <person name="Liao Z."/>
            <person name="Wang S."/>
            <person name="Yan T."/>
            <person name="Shi P."/>
            <person name="Liu M."/>
            <person name="Fu X."/>
            <person name="Pan Q."/>
            <person name="Wang Y."/>
            <person name="Lv Z."/>
            <person name="Lu X."/>
            <person name="Zhang F."/>
            <person name="Jiang W."/>
            <person name="Ma Y."/>
            <person name="Chen M."/>
            <person name="Hao X."/>
            <person name="Li L."/>
            <person name="Tang Y."/>
            <person name="Lv G."/>
            <person name="Zhou Y."/>
            <person name="Sun X."/>
            <person name="Brodelius P.E."/>
            <person name="Rose J.K.C."/>
            <person name="Tang K."/>
        </authorList>
    </citation>
    <scope>NUCLEOTIDE SEQUENCE [LARGE SCALE GENOMIC DNA]</scope>
    <source>
        <strain evidence="3">cv. Huhao1</strain>
        <tissue evidence="2">Leaf</tissue>
    </source>
</reference>
<evidence type="ECO:0000256" key="1">
    <source>
        <dbReference type="SAM" id="MobiDB-lite"/>
    </source>
</evidence>
<protein>
    <recommendedName>
        <fullName evidence="4">Transposase, Ptta/En/Spm</fullName>
    </recommendedName>
</protein>
<evidence type="ECO:0008006" key="4">
    <source>
        <dbReference type="Google" id="ProtNLM"/>
    </source>
</evidence>
<dbReference type="Proteomes" id="UP000245207">
    <property type="component" value="Unassembled WGS sequence"/>
</dbReference>
<evidence type="ECO:0000313" key="3">
    <source>
        <dbReference type="Proteomes" id="UP000245207"/>
    </source>
</evidence>
<feature type="compositionally biased region" description="Polar residues" evidence="1">
    <location>
        <begin position="173"/>
        <end position="184"/>
    </location>
</feature>
<dbReference type="EMBL" id="PKPP01013275">
    <property type="protein sequence ID" value="PWA41149.1"/>
    <property type="molecule type" value="Genomic_DNA"/>
</dbReference>
<accession>A0A2U1KWM3</accession>
<evidence type="ECO:0000313" key="2">
    <source>
        <dbReference type="EMBL" id="PWA41149.1"/>
    </source>
</evidence>
<comment type="caution">
    <text evidence="2">The sequence shown here is derived from an EMBL/GenBank/DDBJ whole genome shotgun (WGS) entry which is preliminary data.</text>
</comment>
<dbReference type="OrthoDB" id="1607582at2759"/>
<dbReference type="Pfam" id="PF03004">
    <property type="entry name" value="Transposase_24"/>
    <property type="match status" value="1"/>
</dbReference>